<evidence type="ECO:0000313" key="3">
    <source>
        <dbReference type="Proteomes" id="UP000248987"/>
    </source>
</evidence>
<dbReference type="SUPFAM" id="SSF88723">
    <property type="entry name" value="PIN domain-like"/>
    <property type="match status" value="1"/>
</dbReference>
<reference evidence="2 3" key="1">
    <citation type="submission" date="2018-06" db="EMBL/GenBank/DDBJ databases">
        <title>Genomic Encyclopedia of Archaeal and Bacterial Type Strains, Phase II (KMG-II): from individual species to whole genera.</title>
        <authorList>
            <person name="Goeker M."/>
        </authorList>
    </citation>
    <scope>NUCLEOTIDE SEQUENCE [LARGE SCALE GENOMIC DNA]</scope>
    <source>
        <strain evidence="2 3">DSM 12408</strain>
    </source>
</reference>
<evidence type="ECO:0000313" key="2">
    <source>
        <dbReference type="EMBL" id="RAJ25909.1"/>
    </source>
</evidence>
<dbReference type="Gene3D" id="3.40.50.1010">
    <property type="entry name" value="5'-nuclease"/>
    <property type="match status" value="1"/>
</dbReference>
<organism evidence="2 3">
    <name type="scientific">Gelidibacter algens</name>
    <dbReference type="NCBI Taxonomy" id="49280"/>
    <lineage>
        <taxon>Bacteria</taxon>
        <taxon>Pseudomonadati</taxon>
        <taxon>Bacteroidota</taxon>
        <taxon>Flavobacteriia</taxon>
        <taxon>Flavobacteriales</taxon>
        <taxon>Flavobacteriaceae</taxon>
        <taxon>Gelidibacter</taxon>
    </lineage>
</organism>
<keyword evidence="3" id="KW-1185">Reference proteome</keyword>
<dbReference type="InterPro" id="IPR029060">
    <property type="entry name" value="PIN-like_dom_sf"/>
</dbReference>
<dbReference type="InterPro" id="IPR002716">
    <property type="entry name" value="PIN_dom"/>
</dbReference>
<feature type="domain" description="PIN" evidence="1">
    <location>
        <begin position="4"/>
        <end position="117"/>
    </location>
</feature>
<accession>A0A1A7R6L2</accession>
<evidence type="ECO:0000259" key="1">
    <source>
        <dbReference type="Pfam" id="PF13470"/>
    </source>
</evidence>
<name>A0A1A7R6L2_9FLAO</name>
<dbReference type="OrthoDB" id="1148871at2"/>
<dbReference type="EMBL" id="QLLQ01000003">
    <property type="protein sequence ID" value="RAJ25909.1"/>
    <property type="molecule type" value="Genomic_DNA"/>
</dbReference>
<proteinExistence type="predicted"/>
<dbReference type="Proteomes" id="UP000248987">
    <property type="component" value="Unassembled WGS sequence"/>
</dbReference>
<dbReference type="AlphaFoldDB" id="A0A1A7R6L2"/>
<dbReference type="RefSeq" id="WP_066431726.1">
    <property type="nucleotide sequence ID" value="NZ_LZRN01000007.1"/>
</dbReference>
<gene>
    <name evidence="2" type="ORF">LX77_01326</name>
</gene>
<dbReference type="STRING" id="49280.A9996_04980"/>
<sequence length="140" mass="16046">MDHVLIDTDVILDFFFDREPYSEYAAQVLNLCEEQKIKGFVTPVAISNVYHLLRKIGKHELIIEKLKQLLTIIDIAEMDKTIVLNALNSQFKDFEDALQNFSALGKENINVILTRNLKDFKKSTLAIMTPESYLKGKPNS</sequence>
<dbReference type="Pfam" id="PF13470">
    <property type="entry name" value="PIN_3"/>
    <property type="match status" value="1"/>
</dbReference>
<comment type="caution">
    <text evidence="2">The sequence shown here is derived from an EMBL/GenBank/DDBJ whole genome shotgun (WGS) entry which is preliminary data.</text>
</comment>
<protein>
    <submittedName>
        <fullName evidence="2">Putative nucleic acid-binding protein</fullName>
    </submittedName>
</protein>
<dbReference type="CDD" id="cd09854">
    <property type="entry name" value="PIN_VapC-like"/>
    <property type="match status" value="1"/>
</dbReference>